<accession>A0A7M1AX34</accession>
<dbReference type="KEGG" id="smax:FJR03_09725"/>
<dbReference type="SUPFAM" id="SSF48452">
    <property type="entry name" value="TPR-like"/>
    <property type="match status" value="1"/>
</dbReference>
<name>A0A7M1AX34_9BACT</name>
<dbReference type="EMBL" id="CP041165">
    <property type="protein sequence ID" value="QOP42000.1"/>
    <property type="molecule type" value="Genomic_DNA"/>
</dbReference>
<dbReference type="Proteomes" id="UP000593910">
    <property type="component" value="Chromosome"/>
</dbReference>
<reference evidence="2 3" key="1">
    <citation type="submission" date="2019-06" db="EMBL/GenBank/DDBJ databases">
        <title>Sulfurimonas gotlandica sp. nov., a chemoautotrophic and psychrotolerant epsilonproteobacterium isolated from a pelagic redoxcline, and an emended description of the genus Sulfurimonas.</title>
        <authorList>
            <person name="Wang S."/>
            <person name="Jiang L."/>
            <person name="Shao Z."/>
        </authorList>
    </citation>
    <scope>NUCLEOTIDE SEQUENCE [LARGE SCALE GENOMIC DNA]</scope>
    <source>
        <strain evidence="2 3">B2</strain>
    </source>
</reference>
<evidence type="ECO:0008006" key="4">
    <source>
        <dbReference type="Google" id="ProtNLM"/>
    </source>
</evidence>
<dbReference type="Pfam" id="PF13181">
    <property type="entry name" value="TPR_8"/>
    <property type="match status" value="1"/>
</dbReference>
<dbReference type="AlphaFoldDB" id="A0A7M1AX34"/>
<feature type="signal peptide" evidence="1">
    <location>
        <begin position="1"/>
        <end position="21"/>
    </location>
</feature>
<evidence type="ECO:0000256" key="1">
    <source>
        <dbReference type="SAM" id="SignalP"/>
    </source>
</evidence>
<evidence type="ECO:0000313" key="2">
    <source>
        <dbReference type="EMBL" id="QOP42000.1"/>
    </source>
</evidence>
<keyword evidence="1" id="KW-0732">Signal</keyword>
<organism evidence="2 3">
    <name type="scientific">Sulfurimonas marina</name>
    <dbReference type="NCBI Taxonomy" id="2590551"/>
    <lineage>
        <taxon>Bacteria</taxon>
        <taxon>Pseudomonadati</taxon>
        <taxon>Campylobacterota</taxon>
        <taxon>Epsilonproteobacteria</taxon>
        <taxon>Campylobacterales</taxon>
        <taxon>Sulfurimonadaceae</taxon>
        <taxon>Sulfurimonas</taxon>
    </lineage>
</organism>
<protein>
    <recommendedName>
        <fullName evidence="4">Tetratricopeptide repeat protein</fullName>
    </recommendedName>
</protein>
<dbReference type="InterPro" id="IPR011990">
    <property type="entry name" value="TPR-like_helical_dom_sf"/>
</dbReference>
<dbReference type="RefSeq" id="WP_193113320.1">
    <property type="nucleotide sequence ID" value="NZ_CP041165.1"/>
</dbReference>
<gene>
    <name evidence="2" type="ORF">FJR03_09725</name>
</gene>
<proteinExistence type="predicted"/>
<dbReference type="SMART" id="SM00028">
    <property type="entry name" value="TPR"/>
    <property type="match status" value="4"/>
</dbReference>
<sequence>MMRKKVYNIALVLLLSASSLAANTEDNVDHISLASLMIYDDKFKKAQEELDAVNKKAPTFDAAKFYTVSGVLASKQNLHKQAVTMFTQAIEATKVKTFKEPKSYTQKKYLFEISSDTGEQKKKSFDPQKIRKENISDLYMHLAKEYYQLKDYKNTIKSLDNAGEKGSNKPSLYTLRADCHWKLSEHDKAVESLNKGFKKFPKEYKLLKQKFYYFAELKLYQAAIDTAKEYMDKIGVSAKEYVATAQMLIGANEIDQAIRFLEEAKMKFPKNSEITILLGHMYLKKDYKHASAHLFDQSAYNDKKYLNDAVEINKRAGNTTHALYLNAQNPNKQAKLKQKIAIYLNSEEYRKIIGLKRALERYNMLKDENIRYTLAYAYYMVGDYFSSEEQLKYISDNELFLKATVIRKNIEKCTNNTLECL</sequence>
<dbReference type="Gene3D" id="1.25.40.10">
    <property type="entry name" value="Tetratricopeptide repeat domain"/>
    <property type="match status" value="2"/>
</dbReference>
<evidence type="ECO:0000313" key="3">
    <source>
        <dbReference type="Proteomes" id="UP000593910"/>
    </source>
</evidence>
<keyword evidence="3" id="KW-1185">Reference proteome</keyword>
<dbReference type="InterPro" id="IPR019734">
    <property type="entry name" value="TPR_rpt"/>
</dbReference>
<feature type="chain" id="PRO_5032618252" description="Tetratricopeptide repeat protein" evidence="1">
    <location>
        <begin position="22"/>
        <end position="421"/>
    </location>
</feature>